<dbReference type="OrthoDB" id="308383at2759"/>
<dbReference type="PANTHER" id="PTHR45814:SF2">
    <property type="entry name" value="HISTONE-LYSINE N-METHYLTRANSFERASE SETD1"/>
    <property type="match status" value="1"/>
</dbReference>
<keyword evidence="7" id="KW-0539">Nucleus</keyword>
<evidence type="ECO:0000256" key="1">
    <source>
        <dbReference type="ARBA" id="ARBA00004123"/>
    </source>
</evidence>
<evidence type="ECO:0000256" key="6">
    <source>
        <dbReference type="ARBA" id="ARBA00022853"/>
    </source>
</evidence>
<gene>
    <name evidence="15" type="ORF">PSNMU_V1.4_AUG-EV-PASAV3_0068570</name>
</gene>
<dbReference type="AlphaFoldDB" id="A0A448ZD55"/>
<keyword evidence="16" id="KW-1185">Reference proteome</keyword>
<evidence type="ECO:0000259" key="13">
    <source>
        <dbReference type="PROSITE" id="PS50280"/>
    </source>
</evidence>
<dbReference type="PROSITE" id="PS50280">
    <property type="entry name" value="SET"/>
    <property type="match status" value="1"/>
</dbReference>
<name>A0A448ZD55_9STRA</name>
<dbReference type="EC" id="2.1.1.354" evidence="2"/>
<dbReference type="InterPro" id="IPR046341">
    <property type="entry name" value="SET_dom_sf"/>
</dbReference>
<feature type="coiled-coil region" evidence="11">
    <location>
        <begin position="608"/>
        <end position="635"/>
    </location>
</feature>
<feature type="compositionally biased region" description="Basic residues" evidence="12">
    <location>
        <begin position="682"/>
        <end position="700"/>
    </location>
</feature>
<dbReference type="PANTHER" id="PTHR45814">
    <property type="entry name" value="HISTONE-LYSINE N-METHYLTRANSFERASE SETD1"/>
    <property type="match status" value="1"/>
</dbReference>
<evidence type="ECO:0000256" key="5">
    <source>
        <dbReference type="ARBA" id="ARBA00022691"/>
    </source>
</evidence>
<evidence type="ECO:0000256" key="4">
    <source>
        <dbReference type="ARBA" id="ARBA00022679"/>
    </source>
</evidence>
<dbReference type="SMART" id="SM00508">
    <property type="entry name" value="PostSET"/>
    <property type="match status" value="1"/>
</dbReference>
<reference evidence="15 16" key="1">
    <citation type="submission" date="2019-01" db="EMBL/GenBank/DDBJ databases">
        <authorList>
            <person name="Ferrante I. M."/>
        </authorList>
    </citation>
    <scope>NUCLEOTIDE SEQUENCE [LARGE SCALE GENOMIC DNA]</scope>
    <source>
        <strain evidence="15 16">B856</strain>
    </source>
</reference>
<feature type="region of interest" description="Disordered" evidence="12">
    <location>
        <begin position="270"/>
        <end position="337"/>
    </location>
</feature>
<comment type="catalytic activity">
    <reaction evidence="8">
        <text>L-lysyl(4)-[histone H3] + 3 S-adenosyl-L-methionine = N(6),N(6),N(6)-trimethyl-L-lysyl(4)-[histone H3] + 3 S-adenosyl-L-homocysteine + 3 H(+)</text>
        <dbReference type="Rhea" id="RHEA:60260"/>
        <dbReference type="Rhea" id="RHEA-COMP:15537"/>
        <dbReference type="Rhea" id="RHEA-COMP:15547"/>
        <dbReference type="ChEBI" id="CHEBI:15378"/>
        <dbReference type="ChEBI" id="CHEBI:29969"/>
        <dbReference type="ChEBI" id="CHEBI:57856"/>
        <dbReference type="ChEBI" id="CHEBI:59789"/>
        <dbReference type="ChEBI" id="CHEBI:61961"/>
        <dbReference type="EC" id="2.1.1.354"/>
    </reaction>
</comment>
<protein>
    <recommendedName>
        <fullName evidence="2">[histone H3]-lysine(4) N-trimethyltransferase</fullName>
        <ecNumber evidence="2">2.1.1.354</ecNumber>
    </recommendedName>
</protein>
<feature type="domain" description="Post-SET" evidence="14">
    <location>
        <begin position="949"/>
        <end position="965"/>
    </location>
</feature>
<dbReference type="PROSITE" id="PS50868">
    <property type="entry name" value="POST_SET"/>
    <property type="match status" value="1"/>
</dbReference>
<comment type="catalytic activity">
    <reaction evidence="9">
        <text>N(6)-methyl-L-lysyl(4)-[histone H3] + S-adenosyl-L-methionine = N(6),N(6)-dimethyl-L-lysyl(4)-[histone H3] + S-adenosyl-L-homocysteine + H(+)</text>
        <dbReference type="Rhea" id="RHEA:60268"/>
        <dbReference type="Rhea" id="RHEA-COMP:15540"/>
        <dbReference type="Rhea" id="RHEA-COMP:15543"/>
        <dbReference type="ChEBI" id="CHEBI:15378"/>
        <dbReference type="ChEBI" id="CHEBI:57856"/>
        <dbReference type="ChEBI" id="CHEBI:59789"/>
        <dbReference type="ChEBI" id="CHEBI:61929"/>
        <dbReference type="ChEBI" id="CHEBI:61976"/>
    </reaction>
</comment>
<evidence type="ECO:0000256" key="7">
    <source>
        <dbReference type="ARBA" id="ARBA00023242"/>
    </source>
</evidence>
<comment type="catalytic activity">
    <reaction evidence="10">
        <text>N(6),N(6)-dimethyl-L-lysyl(4)-[histone H3] + S-adenosyl-L-methionine = N(6),N(6),N(6)-trimethyl-L-lysyl(4)-[histone H3] + S-adenosyl-L-homocysteine + H(+)</text>
        <dbReference type="Rhea" id="RHEA:60272"/>
        <dbReference type="Rhea" id="RHEA-COMP:15537"/>
        <dbReference type="Rhea" id="RHEA-COMP:15540"/>
        <dbReference type="ChEBI" id="CHEBI:15378"/>
        <dbReference type="ChEBI" id="CHEBI:57856"/>
        <dbReference type="ChEBI" id="CHEBI:59789"/>
        <dbReference type="ChEBI" id="CHEBI:61961"/>
        <dbReference type="ChEBI" id="CHEBI:61976"/>
    </reaction>
</comment>
<comment type="subcellular location">
    <subcellularLocation>
        <location evidence="1">Nucleus</location>
    </subcellularLocation>
</comment>
<keyword evidence="3" id="KW-0489">Methyltransferase</keyword>
<feature type="compositionally biased region" description="Polar residues" evidence="12">
    <location>
        <begin position="312"/>
        <end position="321"/>
    </location>
</feature>
<keyword evidence="11" id="KW-0175">Coiled coil</keyword>
<dbReference type="GO" id="GO:0140999">
    <property type="term" value="F:histone H3K4 trimethyltransferase activity"/>
    <property type="evidence" value="ECO:0007669"/>
    <property type="project" value="UniProtKB-EC"/>
</dbReference>
<dbReference type="Gene3D" id="2.170.270.10">
    <property type="entry name" value="SET domain"/>
    <property type="match status" value="1"/>
</dbReference>
<dbReference type="InterPro" id="IPR001214">
    <property type="entry name" value="SET_dom"/>
</dbReference>
<dbReference type="EMBL" id="CAACVS010000247">
    <property type="protein sequence ID" value="VEU39979.1"/>
    <property type="molecule type" value="Genomic_DNA"/>
</dbReference>
<evidence type="ECO:0000256" key="8">
    <source>
        <dbReference type="ARBA" id="ARBA00047571"/>
    </source>
</evidence>
<evidence type="ECO:0000256" key="11">
    <source>
        <dbReference type="SAM" id="Coils"/>
    </source>
</evidence>
<dbReference type="SUPFAM" id="SSF82199">
    <property type="entry name" value="SET domain"/>
    <property type="match status" value="1"/>
</dbReference>
<evidence type="ECO:0000256" key="2">
    <source>
        <dbReference type="ARBA" id="ARBA00012182"/>
    </source>
</evidence>
<accession>A0A448ZD55</accession>
<evidence type="ECO:0000313" key="16">
    <source>
        <dbReference type="Proteomes" id="UP000291116"/>
    </source>
</evidence>
<dbReference type="SMART" id="SM00317">
    <property type="entry name" value="SET"/>
    <property type="match status" value="1"/>
</dbReference>
<evidence type="ECO:0000259" key="14">
    <source>
        <dbReference type="PROSITE" id="PS50868"/>
    </source>
</evidence>
<feature type="region of interest" description="Disordered" evidence="12">
    <location>
        <begin position="682"/>
        <end position="723"/>
    </location>
</feature>
<dbReference type="InterPro" id="IPR003616">
    <property type="entry name" value="Post-SET_dom"/>
</dbReference>
<sequence length="993" mass="111948">MSSAITENGHNKISKKRKNKYQSPFRIKIGCLVALRYQPRKNNLSVVGGSGSGAGKVSKCDIWEPVATARFSEVWTDPQRGRDDGLALIGSRIRCFFPKAVLKEPYNATSRLLEGTVVNMVHDCEDHAPILIDLLVDNKDNTTLSVRLPFLRRLDDDGKSAVGRVLKESEQRKRLYEEQIKGGKHKAVVRVTLSSLGSSHTTSVTKNPIQAKWVIRKRAPTKIIRRGIPLPVLVKTPTVANNNGENDKIGRNKAGNNVTSIDEEKYIEMSNSGKHGGTNCASNDRKNENEGNPKTPPPMHSLTSKRKKIAIDSTTNTSYNKDFSDPMYLGDGNDSAAQQEGNWRWEAGRYHSPHQVIFASQRPISKELLKLLCYNFVGEVISIKPTQPKKNTFIGTLALVTIRLMVLPEHTRTGRLSHHGPWDLFENNDLDTGLSSQKEKNDNTTQHTNVISPEKQENVVDSDMNSASDIESPCLLQVPIEELVIVHRKIHREFASEKTVNKGTIDEPSSMILRSSYSFLSDTYYLCELEGEGEAEEMKLDMHRCRRCQHHSSVGKRLAGVSHTLCELCFECLKSSPAAKWGTYKDEKQKKYRCDCDFCVDRTNNNLLADLSNKISESESKLDSTLQQLKEYSADRDSGFIATRFVLKSINPVDFMFSPSLLSTFMNSASSKPITKIKARVSKGTKRLTPKKGVRDRARKNSAMSPFSKQKISQFPTMPVSRSEPFRSTCSRLLPYDVQNRKFSVSAADLYEWKAFRSHTPDFSEKPRNLRVFRKRNGERILGKNDSLKKMPQGRAARAQQRRLLRSAAAMGVDVDTLAGRESNVRFDRSNIHGWGVFTDVDIRDGEMIIEYRGELIGNAMAEKREKEYEAAKIGSDYMFRLDDFMVSDATKQGNVARFINASCMPNCYPKIISLDGTKRIVVYAKRDIQAGEELTYDYKFDLEYDPAKRIPCICGAPECRGFLNWDQRYVANDFPEAPAGSNHDKALESTRK</sequence>
<evidence type="ECO:0000313" key="15">
    <source>
        <dbReference type="EMBL" id="VEU39979.1"/>
    </source>
</evidence>
<proteinExistence type="predicted"/>
<dbReference type="Proteomes" id="UP000291116">
    <property type="component" value="Unassembled WGS sequence"/>
</dbReference>
<dbReference type="GO" id="GO:0032259">
    <property type="term" value="P:methylation"/>
    <property type="evidence" value="ECO:0007669"/>
    <property type="project" value="UniProtKB-KW"/>
</dbReference>
<dbReference type="Pfam" id="PF00856">
    <property type="entry name" value="SET"/>
    <property type="match status" value="1"/>
</dbReference>
<evidence type="ECO:0000256" key="12">
    <source>
        <dbReference type="SAM" id="MobiDB-lite"/>
    </source>
</evidence>
<evidence type="ECO:0000256" key="3">
    <source>
        <dbReference type="ARBA" id="ARBA00022603"/>
    </source>
</evidence>
<dbReference type="CDD" id="cd10518">
    <property type="entry name" value="SET_SETD1-like"/>
    <property type="match status" value="1"/>
</dbReference>
<evidence type="ECO:0000256" key="10">
    <source>
        <dbReference type="ARBA" id="ARBA00049129"/>
    </source>
</evidence>
<keyword evidence="4" id="KW-0808">Transferase</keyword>
<dbReference type="GO" id="GO:0048188">
    <property type="term" value="C:Set1C/COMPASS complex"/>
    <property type="evidence" value="ECO:0007669"/>
    <property type="project" value="TreeGrafter"/>
</dbReference>
<organism evidence="15 16">
    <name type="scientific">Pseudo-nitzschia multistriata</name>
    <dbReference type="NCBI Taxonomy" id="183589"/>
    <lineage>
        <taxon>Eukaryota</taxon>
        <taxon>Sar</taxon>
        <taxon>Stramenopiles</taxon>
        <taxon>Ochrophyta</taxon>
        <taxon>Bacillariophyta</taxon>
        <taxon>Bacillariophyceae</taxon>
        <taxon>Bacillariophycidae</taxon>
        <taxon>Bacillariales</taxon>
        <taxon>Bacillariaceae</taxon>
        <taxon>Pseudo-nitzschia</taxon>
    </lineage>
</organism>
<evidence type="ECO:0000256" key="9">
    <source>
        <dbReference type="ARBA" id="ARBA00047583"/>
    </source>
</evidence>
<feature type="domain" description="SET" evidence="13">
    <location>
        <begin position="823"/>
        <end position="940"/>
    </location>
</feature>
<dbReference type="InterPro" id="IPR044570">
    <property type="entry name" value="Set1-like"/>
</dbReference>
<feature type="compositionally biased region" description="Polar residues" evidence="12">
    <location>
        <begin position="702"/>
        <end position="716"/>
    </location>
</feature>
<keyword evidence="6" id="KW-0156">Chromatin regulator</keyword>
<keyword evidence="5" id="KW-0949">S-adenosyl-L-methionine</keyword>